<feature type="transmembrane region" description="Helical" evidence="1">
    <location>
        <begin position="137"/>
        <end position="156"/>
    </location>
</feature>
<organism evidence="2 3">
    <name type="scientific">Fusarium denticulatum</name>
    <dbReference type="NCBI Taxonomy" id="48507"/>
    <lineage>
        <taxon>Eukaryota</taxon>
        <taxon>Fungi</taxon>
        <taxon>Dikarya</taxon>
        <taxon>Ascomycota</taxon>
        <taxon>Pezizomycotina</taxon>
        <taxon>Sordariomycetes</taxon>
        <taxon>Hypocreomycetidae</taxon>
        <taxon>Hypocreales</taxon>
        <taxon>Nectriaceae</taxon>
        <taxon>Fusarium</taxon>
        <taxon>Fusarium fujikuroi species complex</taxon>
    </lineage>
</organism>
<sequence>MDTLHKAFFSIFMIVWGILMLVNVASVLGKTARTFGRLRFWSIIPLWLYGPLVVLNPWWRLGHLDRGRQFLGIWLTIWPLVSAIIATTCRSQGSLGSWNSSQRSRGCFYILCVDWAIVLFLIVEVCRNPIPTGSKDWTFGASLGKIMTMFTIILLAGQDILLFPLAAFPRFISVPAIVLRRCFLPIQHKPVKRWPHDIHRLLSQKASGRERSLAIMLQNDDIAERVASHVHYDDMVNLSLTSKLMRTTIFYPSMDPDSRRDRIESLCVASCIKGKKSECWSCERVICDPRNNESDRPG</sequence>
<dbReference type="EMBL" id="JAAOAK010000110">
    <property type="protein sequence ID" value="KAF5689058.1"/>
    <property type="molecule type" value="Genomic_DNA"/>
</dbReference>
<evidence type="ECO:0000313" key="3">
    <source>
        <dbReference type="Proteomes" id="UP000562682"/>
    </source>
</evidence>
<feature type="transmembrane region" description="Helical" evidence="1">
    <location>
        <begin position="108"/>
        <end position="125"/>
    </location>
</feature>
<keyword evidence="1" id="KW-0812">Transmembrane</keyword>
<feature type="transmembrane region" description="Helical" evidence="1">
    <location>
        <begin position="40"/>
        <end position="59"/>
    </location>
</feature>
<feature type="transmembrane region" description="Helical" evidence="1">
    <location>
        <begin position="71"/>
        <end position="88"/>
    </location>
</feature>
<dbReference type="Proteomes" id="UP000562682">
    <property type="component" value="Unassembled WGS sequence"/>
</dbReference>
<evidence type="ECO:0000256" key="1">
    <source>
        <dbReference type="SAM" id="Phobius"/>
    </source>
</evidence>
<protein>
    <submittedName>
        <fullName evidence="2">Uncharacterized protein</fullName>
    </submittedName>
</protein>
<dbReference type="AlphaFoldDB" id="A0A8H5XBD9"/>
<keyword evidence="3" id="KW-1185">Reference proteome</keyword>
<accession>A0A8H5XBD9</accession>
<gene>
    <name evidence="2" type="ORF">FDENT_4560</name>
</gene>
<feature type="transmembrane region" description="Helical" evidence="1">
    <location>
        <begin position="7"/>
        <end position="28"/>
    </location>
</feature>
<proteinExistence type="predicted"/>
<keyword evidence="1" id="KW-0472">Membrane</keyword>
<comment type="caution">
    <text evidence="2">The sequence shown here is derived from an EMBL/GenBank/DDBJ whole genome shotgun (WGS) entry which is preliminary data.</text>
</comment>
<reference evidence="2 3" key="1">
    <citation type="submission" date="2020-05" db="EMBL/GenBank/DDBJ databases">
        <title>Identification and distribution of gene clusters putatively required for synthesis of sphingolipid metabolism inhibitors in phylogenetically diverse species of the filamentous fungus Fusarium.</title>
        <authorList>
            <person name="Kim H.-S."/>
            <person name="Busman M."/>
            <person name="Brown D.W."/>
            <person name="Divon H."/>
            <person name="Uhlig S."/>
            <person name="Proctor R.H."/>
        </authorList>
    </citation>
    <scope>NUCLEOTIDE SEQUENCE [LARGE SCALE GENOMIC DNA]</scope>
    <source>
        <strain evidence="2 3">NRRL 25311</strain>
    </source>
</reference>
<name>A0A8H5XBD9_9HYPO</name>
<evidence type="ECO:0000313" key="2">
    <source>
        <dbReference type="EMBL" id="KAF5689058.1"/>
    </source>
</evidence>
<keyword evidence="1" id="KW-1133">Transmembrane helix</keyword>